<evidence type="ECO:0000313" key="3">
    <source>
        <dbReference type="EMBL" id="KAG2212706.1"/>
    </source>
</evidence>
<feature type="compositionally biased region" description="Low complexity" evidence="1">
    <location>
        <begin position="52"/>
        <end position="76"/>
    </location>
</feature>
<dbReference type="Gene3D" id="1.10.10.60">
    <property type="entry name" value="Homeodomain-like"/>
    <property type="match status" value="1"/>
</dbReference>
<evidence type="ECO:0000259" key="2">
    <source>
        <dbReference type="PROSITE" id="PS50090"/>
    </source>
</evidence>
<feature type="non-terminal residue" evidence="3">
    <location>
        <position position="168"/>
    </location>
</feature>
<dbReference type="CDD" id="cd00167">
    <property type="entry name" value="SANT"/>
    <property type="match status" value="1"/>
</dbReference>
<accession>A0A8H7V777</accession>
<comment type="caution">
    <text evidence="3">The sequence shown here is derived from an EMBL/GenBank/DDBJ whole genome shotgun (WGS) entry which is preliminary data.</text>
</comment>
<keyword evidence="4" id="KW-1185">Reference proteome</keyword>
<organism evidence="3 4">
    <name type="scientific">Mucor saturninus</name>
    <dbReference type="NCBI Taxonomy" id="64648"/>
    <lineage>
        <taxon>Eukaryota</taxon>
        <taxon>Fungi</taxon>
        <taxon>Fungi incertae sedis</taxon>
        <taxon>Mucoromycota</taxon>
        <taxon>Mucoromycotina</taxon>
        <taxon>Mucoromycetes</taxon>
        <taxon>Mucorales</taxon>
        <taxon>Mucorineae</taxon>
        <taxon>Mucoraceae</taxon>
        <taxon>Mucor</taxon>
    </lineage>
</organism>
<name>A0A8H7V777_9FUNG</name>
<proteinExistence type="predicted"/>
<dbReference type="Proteomes" id="UP000603453">
    <property type="component" value="Unassembled WGS sequence"/>
</dbReference>
<dbReference type="PROSITE" id="PS50090">
    <property type="entry name" value="MYB_LIKE"/>
    <property type="match status" value="1"/>
</dbReference>
<feature type="region of interest" description="Disordered" evidence="1">
    <location>
        <begin position="52"/>
        <end position="120"/>
    </location>
</feature>
<dbReference type="OrthoDB" id="2143914at2759"/>
<feature type="domain" description="Myb-like" evidence="2">
    <location>
        <begin position="123"/>
        <end position="168"/>
    </location>
</feature>
<dbReference type="SUPFAM" id="SSF46689">
    <property type="entry name" value="Homeodomain-like"/>
    <property type="match status" value="1"/>
</dbReference>
<gene>
    <name evidence="3" type="ORF">INT47_000683</name>
</gene>
<sequence length="168" mass="19112">MPGVMDIKHLLCNPCDPYSSLLEKKQQGHLQINTNILYEEVEFYRHSRSNSTQSISSCSSSGQSSIHHSPTPSPTIKTRRRVNSEMCRRSVANGEYIVSPPPPPQHITSRRSRSNSASYIQTRTPWTPEEDALLQKGYEQGLSWAMISCTYLPHRSRGCCWGRFKTLQ</sequence>
<evidence type="ECO:0000313" key="4">
    <source>
        <dbReference type="Proteomes" id="UP000603453"/>
    </source>
</evidence>
<protein>
    <recommendedName>
        <fullName evidence="2">Myb-like domain-containing protein</fullName>
    </recommendedName>
</protein>
<dbReference type="InterPro" id="IPR001005">
    <property type="entry name" value="SANT/Myb"/>
</dbReference>
<dbReference type="AlphaFoldDB" id="A0A8H7V777"/>
<dbReference type="InterPro" id="IPR009057">
    <property type="entry name" value="Homeodomain-like_sf"/>
</dbReference>
<reference evidence="3" key="1">
    <citation type="submission" date="2020-12" db="EMBL/GenBank/DDBJ databases">
        <title>Metabolic potential, ecology and presence of endohyphal bacteria is reflected in genomic diversity of Mucoromycotina.</title>
        <authorList>
            <person name="Muszewska A."/>
            <person name="Okrasinska A."/>
            <person name="Steczkiewicz K."/>
            <person name="Drgas O."/>
            <person name="Orlowska M."/>
            <person name="Perlinska-Lenart U."/>
            <person name="Aleksandrzak-Piekarczyk T."/>
            <person name="Szatraj K."/>
            <person name="Zielenkiewicz U."/>
            <person name="Pilsyk S."/>
            <person name="Malc E."/>
            <person name="Mieczkowski P."/>
            <person name="Kruszewska J.S."/>
            <person name="Biernat P."/>
            <person name="Pawlowska J."/>
        </authorList>
    </citation>
    <scope>NUCLEOTIDE SEQUENCE</scope>
    <source>
        <strain evidence="3">WA0000017839</strain>
    </source>
</reference>
<dbReference type="EMBL" id="JAEPRD010000005">
    <property type="protein sequence ID" value="KAG2212706.1"/>
    <property type="molecule type" value="Genomic_DNA"/>
</dbReference>
<evidence type="ECO:0000256" key="1">
    <source>
        <dbReference type="SAM" id="MobiDB-lite"/>
    </source>
</evidence>